<dbReference type="Gene3D" id="3.90.180.10">
    <property type="entry name" value="Medium-chain alcohol dehydrogenases, catalytic domain"/>
    <property type="match status" value="1"/>
</dbReference>
<dbReference type="SUPFAM" id="SSF50129">
    <property type="entry name" value="GroES-like"/>
    <property type="match status" value="1"/>
</dbReference>
<feature type="domain" description="Enoyl reductase (ER)" evidence="6">
    <location>
        <begin position="18"/>
        <end position="336"/>
    </location>
</feature>
<comment type="caution">
    <text evidence="7">The sequence shown here is derived from an EMBL/GenBank/DDBJ whole genome shotgun (WGS) entry which is preliminary data.</text>
</comment>
<dbReference type="SUPFAM" id="SSF51735">
    <property type="entry name" value="NAD(P)-binding Rossmann-fold domains"/>
    <property type="match status" value="1"/>
</dbReference>
<dbReference type="SMART" id="SM00829">
    <property type="entry name" value="PKS_ER"/>
    <property type="match status" value="1"/>
</dbReference>
<evidence type="ECO:0000256" key="5">
    <source>
        <dbReference type="ARBA" id="ARBA00023002"/>
    </source>
</evidence>
<keyword evidence="5" id="KW-0560">Oxidoreductase</keyword>
<comment type="cofactor">
    <cofactor evidence="1">
        <name>Zn(2+)</name>
        <dbReference type="ChEBI" id="CHEBI:29105"/>
    </cofactor>
</comment>
<accession>A0ABQ8G4X7</accession>
<dbReference type="Proteomes" id="UP000774617">
    <property type="component" value="Unassembled WGS sequence"/>
</dbReference>
<keyword evidence="4" id="KW-0862">Zinc</keyword>
<protein>
    <submittedName>
        <fullName evidence="7">Chaperonin 10-like protein</fullName>
    </submittedName>
</protein>
<gene>
    <name evidence="7" type="ORF">B0J12DRAFT_757527</name>
</gene>
<evidence type="ECO:0000313" key="8">
    <source>
        <dbReference type="Proteomes" id="UP000774617"/>
    </source>
</evidence>
<organism evidence="7 8">
    <name type="scientific">Macrophomina phaseolina</name>
    <dbReference type="NCBI Taxonomy" id="35725"/>
    <lineage>
        <taxon>Eukaryota</taxon>
        <taxon>Fungi</taxon>
        <taxon>Dikarya</taxon>
        <taxon>Ascomycota</taxon>
        <taxon>Pezizomycotina</taxon>
        <taxon>Dothideomycetes</taxon>
        <taxon>Dothideomycetes incertae sedis</taxon>
        <taxon>Botryosphaeriales</taxon>
        <taxon>Botryosphaeriaceae</taxon>
        <taxon>Macrophomina</taxon>
    </lineage>
</organism>
<evidence type="ECO:0000256" key="3">
    <source>
        <dbReference type="ARBA" id="ARBA00022723"/>
    </source>
</evidence>
<dbReference type="InterPro" id="IPR013149">
    <property type="entry name" value="ADH-like_C"/>
</dbReference>
<dbReference type="InterPro" id="IPR011032">
    <property type="entry name" value="GroES-like_sf"/>
</dbReference>
<keyword evidence="8" id="KW-1185">Reference proteome</keyword>
<dbReference type="PANTHER" id="PTHR42940">
    <property type="entry name" value="ALCOHOL DEHYDROGENASE 1-RELATED"/>
    <property type="match status" value="1"/>
</dbReference>
<evidence type="ECO:0000259" key="6">
    <source>
        <dbReference type="SMART" id="SM00829"/>
    </source>
</evidence>
<name>A0ABQ8G4X7_9PEZI</name>
<dbReference type="InterPro" id="IPR020843">
    <property type="entry name" value="ER"/>
</dbReference>
<dbReference type="Pfam" id="PF00107">
    <property type="entry name" value="ADH_zinc_N"/>
    <property type="match status" value="1"/>
</dbReference>
<evidence type="ECO:0000256" key="1">
    <source>
        <dbReference type="ARBA" id="ARBA00001947"/>
    </source>
</evidence>
<evidence type="ECO:0000313" key="7">
    <source>
        <dbReference type="EMBL" id="KAH7045121.1"/>
    </source>
</evidence>
<dbReference type="PANTHER" id="PTHR42940:SF7">
    <property type="entry name" value="ALCOHOL DEHYDROGENASE-LIKE N-TERMINAL DOMAIN-CONTAINING PROTEIN"/>
    <property type="match status" value="1"/>
</dbReference>
<proteinExistence type="inferred from homology"/>
<reference evidence="7 8" key="1">
    <citation type="journal article" date="2021" name="Nat. Commun.">
        <title>Genetic determinants of endophytism in the Arabidopsis root mycobiome.</title>
        <authorList>
            <person name="Mesny F."/>
            <person name="Miyauchi S."/>
            <person name="Thiergart T."/>
            <person name="Pickel B."/>
            <person name="Atanasova L."/>
            <person name="Karlsson M."/>
            <person name="Huettel B."/>
            <person name="Barry K.W."/>
            <person name="Haridas S."/>
            <person name="Chen C."/>
            <person name="Bauer D."/>
            <person name="Andreopoulos W."/>
            <person name="Pangilinan J."/>
            <person name="LaButti K."/>
            <person name="Riley R."/>
            <person name="Lipzen A."/>
            <person name="Clum A."/>
            <person name="Drula E."/>
            <person name="Henrissat B."/>
            <person name="Kohler A."/>
            <person name="Grigoriev I.V."/>
            <person name="Martin F.M."/>
            <person name="Hacquard S."/>
        </authorList>
    </citation>
    <scope>NUCLEOTIDE SEQUENCE [LARGE SCALE GENOMIC DNA]</scope>
    <source>
        <strain evidence="7 8">MPI-SDFR-AT-0080</strain>
    </source>
</reference>
<dbReference type="InterPro" id="IPR013154">
    <property type="entry name" value="ADH-like_N"/>
</dbReference>
<dbReference type="Pfam" id="PF08240">
    <property type="entry name" value="ADH_N"/>
    <property type="match status" value="1"/>
</dbReference>
<dbReference type="Gene3D" id="3.40.50.720">
    <property type="entry name" value="NAD(P)-binding Rossmann-like Domain"/>
    <property type="match status" value="1"/>
</dbReference>
<keyword evidence="3" id="KW-0479">Metal-binding</keyword>
<sequence length="339" mass="35472">MASLPETYTAAVVDEPNGGLVIKEVPLREPEHGEVLVRVKACGVCHGDAAVTAGTFGKLPIVPGHEFIGDVVALGPGEKKWQVGDRVGGAWHGGHDGICAQCNRGQFQMCGKAVANGVHKDGGYAQYALLRTEATVRVPRDLDPVQAAPLLCAGVTVFNCIRNMHVRPGGTVAIQGLGGLGHLALQYARKLGYRVFALSRDGKKKDFALELGATDYVDGSKESAVEALQRAGGADLVLVTAPSADTIGQLVHACAPGGTVAILAPFADITISTIPLILKGVSVRGWPSGHALDCEEALAFAQTQGVRCMVEEFPLAKANEAMAHMLNGEVRFRAVINTA</sequence>
<dbReference type="EMBL" id="JAGTJR010000019">
    <property type="protein sequence ID" value="KAH7045121.1"/>
    <property type="molecule type" value="Genomic_DNA"/>
</dbReference>
<evidence type="ECO:0000256" key="2">
    <source>
        <dbReference type="ARBA" id="ARBA00008072"/>
    </source>
</evidence>
<comment type="similarity">
    <text evidence="2">Belongs to the zinc-containing alcohol dehydrogenase family.</text>
</comment>
<dbReference type="InterPro" id="IPR036291">
    <property type="entry name" value="NAD(P)-bd_dom_sf"/>
</dbReference>
<evidence type="ECO:0000256" key="4">
    <source>
        <dbReference type="ARBA" id="ARBA00022833"/>
    </source>
</evidence>